<feature type="signal peptide" evidence="2">
    <location>
        <begin position="1"/>
        <end position="19"/>
    </location>
</feature>
<dbReference type="OrthoDB" id="1086219at2"/>
<feature type="chain" id="PRO_5020635774" evidence="2">
    <location>
        <begin position="20"/>
        <end position="904"/>
    </location>
</feature>
<feature type="region of interest" description="Disordered" evidence="1">
    <location>
        <begin position="407"/>
        <end position="433"/>
    </location>
</feature>
<feature type="compositionally biased region" description="Polar residues" evidence="1">
    <location>
        <begin position="407"/>
        <end position="419"/>
    </location>
</feature>
<proteinExistence type="predicted"/>
<dbReference type="SUPFAM" id="SSF56935">
    <property type="entry name" value="Porins"/>
    <property type="match status" value="1"/>
</dbReference>
<comment type="caution">
    <text evidence="4">The sequence shown here is derived from an EMBL/GenBank/DDBJ whole genome shotgun (WGS) entry which is preliminary data.</text>
</comment>
<evidence type="ECO:0000313" key="4">
    <source>
        <dbReference type="EMBL" id="TCD03739.1"/>
    </source>
</evidence>
<protein>
    <submittedName>
        <fullName evidence="4">TonB-dependent receptor</fullName>
    </submittedName>
</protein>
<feature type="compositionally biased region" description="Low complexity" evidence="1">
    <location>
        <begin position="420"/>
        <end position="433"/>
    </location>
</feature>
<keyword evidence="4" id="KW-0675">Receptor</keyword>
<evidence type="ECO:0000313" key="5">
    <source>
        <dbReference type="Proteomes" id="UP000293347"/>
    </source>
</evidence>
<keyword evidence="5" id="KW-1185">Reference proteome</keyword>
<reference evidence="4 5" key="1">
    <citation type="submission" date="2019-02" db="EMBL/GenBank/DDBJ databases">
        <title>Pedobacter sp. RP-1-14 sp. nov., isolated from Arctic soil.</title>
        <authorList>
            <person name="Dahal R.H."/>
        </authorList>
    </citation>
    <scope>NUCLEOTIDE SEQUENCE [LARGE SCALE GENOMIC DNA]</scope>
    <source>
        <strain evidence="4 5">RP-1-14</strain>
    </source>
</reference>
<dbReference type="Proteomes" id="UP000293347">
    <property type="component" value="Unassembled WGS sequence"/>
</dbReference>
<dbReference type="InterPro" id="IPR008969">
    <property type="entry name" value="CarboxyPept-like_regulatory"/>
</dbReference>
<organism evidence="4 5">
    <name type="scientific">Pedobacter psychroterrae</name>
    <dbReference type="NCBI Taxonomy" id="2530453"/>
    <lineage>
        <taxon>Bacteria</taxon>
        <taxon>Pseudomonadati</taxon>
        <taxon>Bacteroidota</taxon>
        <taxon>Sphingobacteriia</taxon>
        <taxon>Sphingobacteriales</taxon>
        <taxon>Sphingobacteriaceae</taxon>
        <taxon>Pedobacter</taxon>
    </lineage>
</organism>
<dbReference type="Pfam" id="PF13715">
    <property type="entry name" value="CarbopepD_reg_2"/>
    <property type="match status" value="1"/>
</dbReference>
<dbReference type="RefSeq" id="WP_131594638.1">
    <property type="nucleotide sequence ID" value="NZ_SJSL01000001.1"/>
</dbReference>
<evidence type="ECO:0000259" key="3">
    <source>
        <dbReference type="Pfam" id="PF14905"/>
    </source>
</evidence>
<dbReference type="InterPro" id="IPR041700">
    <property type="entry name" value="OMP_b-brl_3"/>
</dbReference>
<dbReference type="Pfam" id="PF14905">
    <property type="entry name" value="OMP_b-brl_3"/>
    <property type="match status" value="1"/>
</dbReference>
<evidence type="ECO:0000256" key="2">
    <source>
        <dbReference type="SAM" id="SignalP"/>
    </source>
</evidence>
<dbReference type="AlphaFoldDB" id="A0A4R0NU71"/>
<dbReference type="SUPFAM" id="SSF49464">
    <property type="entry name" value="Carboxypeptidase regulatory domain-like"/>
    <property type="match status" value="1"/>
</dbReference>
<feature type="domain" description="Outer membrane protein beta-barrel" evidence="3">
    <location>
        <begin position="449"/>
        <end position="782"/>
    </location>
</feature>
<accession>A0A4R0NU71</accession>
<gene>
    <name evidence="4" type="ORF">EZ437_07240</name>
</gene>
<sequence>MQKITASLLLIFLAVGSYAQNKVSIKGILADSASKAPLEYATVAVVNAKDTTLISYTLTDKTGGFKLSGIPSDRATKLIISYIGYNTIRKILDLKAGETKDFGQVLISGKSLDEVVIHGERSPVVIKKDTIEFNTEAFKTRPNAVVEELLRKLPGVQVNNDGSIEVNGKAISKLLIDGKQFFGSDPKVATKNLDADMIDKIQVYDDRENDPDHKISSTKVNKIINLKLKSKIKKSTLAKINGGGGTRDRYEAGGIISNFRDTLQVSLIALGNNLNKTGFTADELYNMGGFGRSGGSQIWDGTFGGRGWGGLEEVKSAGFNINNDYGQKLKMNLMYFYTNNVTRSTGNSFEEQTLPETKLTSLSNYQGIYDNKKHAINGLVEWNPDTLTRFRYEPKFDYNLDQNTLNSVNSSFNSQTPKLNDNTSDNTDNGTGRNFSHRFDYYRRLKHYGESMNFNHSITLNKALADNYQYSNLTSYISAINSEIQDRYADKDIRESSANLGLNYTRPLNKKLTAEVNTNTSYSDNSNQLFTYEKSLQSGTYSVLLPNQSSSLTRYTFIQSLGPQFSYKFSDKFTLRAGINAELQHVRNKFSNDVADIYGKYLNFFPSLKIDGDSYGIGYSQSIELPQIDQMQPIVREYGQLYKSIGNPDLKPGRRHNVEANIYKYNHSKQFNINAYTGITISDNNIVQKTTIDANGVTTSTSVNRNGGLRTYFSGNIGKQFKKSQNWQVGLNASLYGNFEHSAFFLNADEGTRNTYYVTLGQGVNFNYNELISINTKYNLNNTITTYQEVDYKSVNTYTHTLSADVSLKWPKSIILDGRYAYSYNPQISNGFQKTANILNLAVSVLMLKKDRGQLKLSVYDLFDQNISVYRYANNNSVNISEGEILKRYFLLNFQYKLNIYKSK</sequence>
<evidence type="ECO:0000256" key="1">
    <source>
        <dbReference type="SAM" id="MobiDB-lite"/>
    </source>
</evidence>
<keyword evidence="2" id="KW-0732">Signal</keyword>
<dbReference type="EMBL" id="SJSL01000001">
    <property type="protein sequence ID" value="TCD03739.1"/>
    <property type="molecule type" value="Genomic_DNA"/>
</dbReference>
<name>A0A4R0NU71_9SPHI</name>